<keyword evidence="2 5" id="KW-0808">Transferase</keyword>
<dbReference type="NCBIfam" id="NF005556">
    <property type="entry name" value="PRK07226.1"/>
    <property type="match status" value="1"/>
</dbReference>
<dbReference type="InterPro" id="IPR050456">
    <property type="entry name" value="DeoC/FbaB_aldolase"/>
</dbReference>
<reference evidence="9" key="1">
    <citation type="submission" date="2018-02" db="EMBL/GenBank/DDBJ databases">
        <title>Phenotypic and genomic properties of facultatively anaerobic sulfur-reducing natronoarchaea from hypersaline soda lakes.</title>
        <authorList>
            <person name="Sorokin D.Y."/>
            <person name="Kublanov I.V."/>
            <person name="Roman P."/>
            <person name="Sinninghe Damste J.S."/>
            <person name="Golyshin P.N."/>
            <person name="Rojo D."/>
            <person name="Ciordia S."/>
            <person name="Mena M.D.C."/>
            <person name="Ferrer M."/>
            <person name="Messina E."/>
            <person name="Smedile F."/>
            <person name="La Spada G."/>
            <person name="La Cono V."/>
            <person name="Yakimov M.M."/>
        </authorList>
    </citation>
    <scope>NUCLEOTIDE SEQUENCE [LARGE SCALE GENOMIC DNA]</scope>
    <source>
        <strain evidence="9">AArc-Mg</strain>
    </source>
</reference>
<name>A0A346PPM4_9EURY</name>
<keyword evidence="3 5" id="KW-0057">Aromatic amino acid biosynthesis</keyword>
<dbReference type="Proteomes" id="UP000258613">
    <property type="component" value="Chromosome"/>
</dbReference>
<dbReference type="InterPro" id="IPR041720">
    <property type="entry name" value="FbaB-like"/>
</dbReference>
<dbReference type="InterPro" id="IPR002915">
    <property type="entry name" value="DeoC/FbaB/LacD_aldolase"/>
</dbReference>
<comment type="function">
    <text evidence="5">Catalyzes a transaldol reaction between 6-deoxy-5-ketofructose 1-phosphate (DKFP) and L-aspartate semialdehyde (ASA) with an elimination of hydroxypyruvaldehyde phosphate to yield 2-amino-3,7-dideoxy-D-threo-hept-6-ulosonate (ADH). Plays a key role in an alternative pathway of the biosynthesis of 3-dehydroquinate (DHQ), which is involved in the canonical pathway for the biosynthesis of aromatic amino acids.</text>
</comment>
<dbReference type="EC" id="2.2.1.10" evidence="5 6"/>
<dbReference type="AlphaFoldDB" id="A0A346PPM4"/>
<comment type="similarity">
    <text evidence="5">Belongs to the DeoC/FbaB aldolase family. ADHS subfamily.</text>
</comment>
<dbReference type="EMBL" id="CP027033">
    <property type="protein sequence ID" value="AXR81469.1"/>
    <property type="molecule type" value="Genomic_DNA"/>
</dbReference>
<sequence length="265" mass="27663">MTTTGTEARLERIGTDGKFVIIPMDHGITMGAVKGLKDIESTIDGVTRGGADAVLTQKGVAPRVHENKNGKGYIVHVNGSTTIGPDENDKRMTATVEEALRAGADAVSLHINVGSTYEPKQIEDLAELSRDAARYGLPVLAMAYARGPGVDSTDAESLGHAVRLAEELGADVVKTGYSGDAESFQHVVESTRLPVVIAGGSKGTDRETVEMVRGVMDAGGAGVSMGRSIFQHDDPEAIATAVSGVIHDDLETDDALKRAGLALEA</sequence>
<dbReference type="GO" id="GO:0008652">
    <property type="term" value="P:amino acid biosynthetic process"/>
    <property type="evidence" value="ECO:0007669"/>
    <property type="project" value="UniProtKB-KW"/>
</dbReference>
<proteinExistence type="inferred from homology"/>
<dbReference type="PIRSF" id="PIRSF038992">
    <property type="entry name" value="Aldolase_Ia"/>
    <property type="match status" value="1"/>
</dbReference>
<evidence type="ECO:0000313" key="9">
    <source>
        <dbReference type="Proteomes" id="UP000258613"/>
    </source>
</evidence>
<dbReference type="RefSeq" id="WP_117368138.1">
    <property type="nucleotide sequence ID" value="NZ_CP027033.1"/>
</dbReference>
<feature type="binding site" evidence="5">
    <location>
        <begin position="144"/>
        <end position="146"/>
    </location>
    <ligand>
        <name>1-deoxy-D-threo-hexo-2,5-diulose 6-phosphate</name>
        <dbReference type="ChEBI" id="CHEBI:58861"/>
    </ligand>
</feature>
<evidence type="ECO:0000256" key="2">
    <source>
        <dbReference type="ARBA" id="ARBA00022679"/>
    </source>
</evidence>
<feature type="binding site" evidence="5">
    <location>
        <begin position="25"/>
        <end position="29"/>
    </location>
    <ligand>
        <name>1-deoxy-D-threo-hexo-2,5-diulose 6-phosphate</name>
        <dbReference type="ChEBI" id="CHEBI:58861"/>
    </ligand>
</feature>
<gene>
    <name evidence="5" type="primary">aroA'</name>
    <name evidence="8" type="ORF">AArcMg_1455</name>
</gene>
<keyword evidence="9" id="KW-1185">Reference proteome</keyword>
<feature type="active site" description="Proton donor" evidence="5 7">
    <location>
        <position position="144"/>
    </location>
</feature>
<feature type="binding site" evidence="5">
    <location>
        <begin position="199"/>
        <end position="200"/>
    </location>
    <ligand>
        <name>1-deoxy-D-threo-hexo-2,5-diulose 6-phosphate</name>
        <dbReference type="ChEBI" id="CHEBI:58861"/>
    </ligand>
</feature>
<keyword evidence="4 5" id="KW-0704">Schiff base</keyword>
<protein>
    <recommendedName>
        <fullName evidence="5 6">2-amino-3,7-dideoxy-D-threo-hept-6-ulosonate synthase</fullName>
        <shortName evidence="5">ADH synthase</shortName>
        <shortName evidence="5">ADHS</shortName>
        <shortName evidence="5">ADTH synthase</shortName>
        <ecNumber evidence="5 6">2.2.1.10</ecNumber>
    </recommendedName>
</protein>
<dbReference type="GO" id="GO:0016744">
    <property type="term" value="F:transketolase or transaldolase activity"/>
    <property type="evidence" value="ECO:0007669"/>
    <property type="project" value="UniProtKB-UniRule"/>
</dbReference>
<dbReference type="InterPro" id="IPR013785">
    <property type="entry name" value="Aldolase_TIM"/>
</dbReference>
<dbReference type="GO" id="GO:0009073">
    <property type="term" value="P:aromatic amino acid family biosynthetic process"/>
    <property type="evidence" value="ECO:0007669"/>
    <property type="project" value="UniProtKB-UniRule"/>
</dbReference>
<dbReference type="KEGG" id="nag:AArcMg_1455"/>
<dbReference type="CDD" id="cd00958">
    <property type="entry name" value="DhnA"/>
    <property type="match status" value="1"/>
</dbReference>
<dbReference type="GO" id="GO:0016836">
    <property type="term" value="F:hydro-lyase activity"/>
    <property type="evidence" value="ECO:0007669"/>
    <property type="project" value="InterPro"/>
</dbReference>
<feature type="active site" description="Proton acceptor" evidence="5">
    <location>
        <position position="25"/>
    </location>
</feature>
<accession>A0A346PPM4</accession>
<dbReference type="PANTHER" id="PTHR47916:SF1">
    <property type="entry name" value="3-HYDROXY-5-PHOSPHONOOXYPENTANE-2,4-DIONE THIOLASE"/>
    <property type="match status" value="1"/>
</dbReference>
<evidence type="ECO:0000256" key="5">
    <source>
        <dbReference type="HAMAP-Rule" id="MF_00960"/>
    </source>
</evidence>
<comment type="catalytic activity">
    <reaction evidence="5">
        <text>1-deoxy-D-threo-hexo-2,5-diulose 6-phosphate + L-aspartate 4-semialdehyde = 2,3-dioxopropyl phosphate + 2-amino-2,3,7-trideoxy-D-lyxo-hept-6-ulosonate</text>
        <dbReference type="Rhea" id="RHEA:25952"/>
        <dbReference type="ChEBI" id="CHEBI:58859"/>
        <dbReference type="ChEBI" id="CHEBI:58860"/>
        <dbReference type="ChEBI" id="CHEBI:58861"/>
        <dbReference type="ChEBI" id="CHEBI:537519"/>
        <dbReference type="EC" id="2.2.1.10"/>
    </reaction>
</comment>
<dbReference type="NCBIfam" id="TIGR01949">
    <property type="entry name" value="ADH_synth"/>
    <property type="match status" value="1"/>
</dbReference>
<dbReference type="GeneID" id="37641944"/>
<dbReference type="OrthoDB" id="50091at2157"/>
<keyword evidence="1 5" id="KW-0028">Amino-acid biosynthesis</keyword>
<dbReference type="Gene3D" id="3.20.20.70">
    <property type="entry name" value="Aldolase class I"/>
    <property type="match status" value="1"/>
</dbReference>
<evidence type="ECO:0000256" key="4">
    <source>
        <dbReference type="ARBA" id="ARBA00023270"/>
    </source>
</evidence>
<dbReference type="HAMAP" id="MF_00960">
    <property type="entry name" value="ADH_synthase"/>
    <property type="match status" value="1"/>
</dbReference>
<comment type="subunit">
    <text evidence="5">Homodecamer.</text>
</comment>
<dbReference type="SUPFAM" id="SSF51569">
    <property type="entry name" value="Aldolase"/>
    <property type="match status" value="1"/>
</dbReference>
<dbReference type="InterPro" id="IPR010210">
    <property type="entry name" value="ADH_synthase"/>
</dbReference>
<evidence type="ECO:0000256" key="6">
    <source>
        <dbReference type="NCBIfam" id="TIGR01949"/>
    </source>
</evidence>
<feature type="active site" description="Schiff-base intermediate with substrate" evidence="5">
    <location>
        <position position="174"/>
    </location>
</feature>
<feature type="active site" description="Schiff-base intermediate with dihydroxyacetone-P" evidence="7">
    <location>
        <position position="174"/>
    </location>
</feature>
<dbReference type="GO" id="GO:0004332">
    <property type="term" value="F:fructose-bisphosphate aldolase activity"/>
    <property type="evidence" value="ECO:0007669"/>
    <property type="project" value="InterPro"/>
</dbReference>
<dbReference type="PANTHER" id="PTHR47916">
    <property type="entry name" value="FRUCTOSE-BISPHOSPHATE ALDOLASE CLASS 1"/>
    <property type="match status" value="1"/>
</dbReference>
<feature type="binding site" evidence="5">
    <location>
        <begin position="226"/>
        <end position="227"/>
    </location>
    <ligand>
        <name>1-deoxy-D-threo-hexo-2,5-diulose 6-phosphate</name>
        <dbReference type="ChEBI" id="CHEBI:58861"/>
    </ligand>
</feature>
<organism evidence="8 9">
    <name type="scientific">Natrarchaeobaculum sulfurireducens</name>
    <dbReference type="NCBI Taxonomy" id="2044521"/>
    <lineage>
        <taxon>Archaea</taxon>
        <taxon>Methanobacteriati</taxon>
        <taxon>Methanobacteriota</taxon>
        <taxon>Stenosarchaea group</taxon>
        <taxon>Halobacteria</taxon>
        <taxon>Halobacteriales</taxon>
        <taxon>Natrialbaceae</taxon>
        <taxon>Natrarchaeobaculum</taxon>
    </lineage>
</organism>
<evidence type="ECO:0000256" key="3">
    <source>
        <dbReference type="ARBA" id="ARBA00023141"/>
    </source>
</evidence>
<evidence type="ECO:0000256" key="1">
    <source>
        <dbReference type="ARBA" id="ARBA00022605"/>
    </source>
</evidence>
<evidence type="ECO:0000313" key="8">
    <source>
        <dbReference type="EMBL" id="AXR81469.1"/>
    </source>
</evidence>
<dbReference type="Pfam" id="PF01791">
    <property type="entry name" value="DeoC"/>
    <property type="match status" value="1"/>
</dbReference>
<evidence type="ECO:0000256" key="7">
    <source>
        <dbReference type="PIRSR" id="PIRSR038992-1"/>
    </source>
</evidence>
<dbReference type="SMART" id="SM01133">
    <property type="entry name" value="DeoC"/>
    <property type="match status" value="1"/>
</dbReference>